<dbReference type="AlphaFoldDB" id="A0A4R3KXW8"/>
<feature type="transmembrane region" description="Helical" evidence="1">
    <location>
        <begin position="77"/>
        <end position="95"/>
    </location>
</feature>
<reference evidence="3 4" key="1">
    <citation type="submission" date="2019-03" db="EMBL/GenBank/DDBJ databases">
        <title>Genomic Encyclopedia of Type Strains, Phase IV (KMG-IV): sequencing the most valuable type-strain genomes for metagenomic binning, comparative biology and taxonomic classification.</title>
        <authorList>
            <person name="Goeker M."/>
        </authorList>
    </citation>
    <scope>NUCLEOTIDE SEQUENCE [LARGE SCALE GENOMIC DNA]</scope>
    <source>
        <strain evidence="3 4">DSM 21100</strain>
    </source>
</reference>
<accession>A0A4R3KXW8</accession>
<dbReference type="Pfam" id="PF04892">
    <property type="entry name" value="VanZ"/>
    <property type="match status" value="1"/>
</dbReference>
<dbReference type="InterPro" id="IPR006976">
    <property type="entry name" value="VanZ-like"/>
</dbReference>
<gene>
    <name evidence="3" type="ORF">EDD80_101528</name>
</gene>
<comment type="caution">
    <text evidence="3">The sequence shown here is derived from an EMBL/GenBank/DDBJ whole genome shotgun (WGS) entry which is preliminary data.</text>
</comment>
<keyword evidence="1" id="KW-0812">Transmembrane</keyword>
<evidence type="ECO:0000313" key="3">
    <source>
        <dbReference type="EMBL" id="TCS90328.1"/>
    </source>
</evidence>
<keyword evidence="4" id="KW-1185">Reference proteome</keyword>
<organism evidence="3 4">
    <name type="scientific">Anseongella ginsenosidimutans</name>
    <dbReference type="NCBI Taxonomy" id="496056"/>
    <lineage>
        <taxon>Bacteria</taxon>
        <taxon>Pseudomonadati</taxon>
        <taxon>Bacteroidota</taxon>
        <taxon>Sphingobacteriia</taxon>
        <taxon>Sphingobacteriales</taxon>
        <taxon>Sphingobacteriaceae</taxon>
        <taxon>Anseongella</taxon>
    </lineage>
</organism>
<keyword evidence="1" id="KW-1133">Transmembrane helix</keyword>
<dbReference type="PANTHER" id="PTHR28008">
    <property type="entry name" value="DOMAIN PROTEIN, PUTATIVE (AFU_ORTHOLOGUE AFUA_3G10980)-RELATED"/>
    <property type="match status" value="1"/>
</dbReference>
<evidence type="ECO:0000313" key="4">
    <source>
        <dbReference type="Proteomes" id="UP000295807"/>
    </source>
</evidence>
<feature type="transmembrane region" description="Helical" evidence="1">
    <location>
        <begin position="12"/>
        <end position="30"/>
    </location>
</feature>
<feature type="transmembrane region" description="Helical" evidence="1">
    <location>
        <begin position="107"/>
        <end position="127"/>
    </location>
</feature>
<feature type="domain" description="VanZ-like" evidence="2">
    <location>
        <begin position="13"/>
        <end position="127"/>
    </location>
</feature>
<dbReference type="NCBIfam" id="NF037970">
    <property type="entry name" value="vanZ_1"/>
    <property type="match status" value="1"/>
</dbReference>
<evidence type="ECO:0000259" key="2">
    <source>
        <dbReference type="Pfam" id="PF04892"/>
    </source>
</evidence>
<dbReference type="EMBL" id="SMAD01000001">
    <property type="protein sequence ID" value="TCS90328.1"/>
    <property type="molecule type" value="Genomic_DNA"/>
</dbReference>
<name>A0A4R3KXW8_9SPHI</name>
<protein>
    <submittedName>
        <fullName evidence="3">VanZ family protein</fullName>
    </submittedName>
</protein>
<feature type="transmembrane region" description="Helical" evidence="1">
    <location>
        <begin position="46"/>
        <end position="65"/>
    </location>
</feature>
<proteinExistence type="predicted"/>
<sequence>MVPEKKGYLRPSLYALIWAFIIFLLCNMHLESSGAEPWYYFEGIDKVVHGGMFFVLAILSSWGFYEQNRFGWLSRNPAVCSLLLCILYGGLIEILQGTIFTYRSADWLDWAFDIGGALLGLWVFSFLKKRYLARKPV</sequence>
<dbReference type="Proteomes" id="UP000295807">
    <property type="component" value="Unassembled WGS sequence"/>
</dbReference>
<dbReference type="PANTHER" id="PTHR28008:SF1">
    <property type="entry name" value="DOMAIN PROTEIN, PUTATIVE (AFU_ORTHOLOGUE AFUA_3G10980)-RELATED"/>
    <property type="match status" value="1"/>
</dbReference>
<evidence type="ECO:0000256" key="1">
    <source>
        <dbReference type="SAM" id="Phobius"/>
    </source>
</evidence>
<keyword evidence="1" id="KW-0472">Membrane</keyword>